<accession>A0ABV8RFG0</accession>
<dbReference type="SUPFAM" id="SSF56935">
    <property type="entry name" value="Porins"/>
    <property type="match status" value="1"/>
</dbReference>
<feature type="chain" id="PRO_5046045373" description="Preprotein translocase subunit YajC" evidence="2">
    <location>
        <begin position="29"/>
        <end position="578"/>
    </location>
</feature>
<dbReference type="EMBL" id="JBHSDH010000013">
    <property type="protein sequence ID" value="MFC4291674.1"/>
    <property type="molecule type" value="Genomic_DNA"/>
</dbReference>
<gene>
    <name evidence="3" type="ORF">ACFOWX_04510</name>
</gene>
<name>A0ABV8RFG0_9SPHN</name>
<protein>
    <recommendedName>
        <fullName evidence="5">Preprotein translocase subunit YajC</fullName>
    </recommendedName>
</protein>
<evidence type="ECO:0000313" key="3">
    <source>
        <dbReference type="EMBL" id="MFC4291674.1"/>
    </source>
</evidence>
<feature type="signal peptide" evidence="2">
    <location>
        <begin position="1"/>
        <end position="28"/>
    </location>
</feature>
<comment type="caution">
    <text evidence="3">The sequence shown here is derived from an EMBL/GenBank/DDBJ whole genome shotgun (WGS) entry which is preliminary data.</text>
</comment>
<keyword evidence="2" id="KW-0732">Signal</keyword>
<evidence type="ECO:0000256" key="2">
    <source>
        <dbReference type="SAM" id="SignalP"/>
    </source>
</evidence>
<proteinExistence type="predicted"/>
<evidence type="ECO:0000313" key="4">
    <source>
        <dbReference type="Proteomes" id="UP001595887"/>
    </source>
</evidence>
<feature type="region of interest" description="Disordered" evidence="1">
    <location>
        <begin position="38"/>
        <end position="72"/>
    </location>
</feature>
<keyword evidence="4" id="KW-1185">Reference proteome</keyword>
<evidence type="ECO:0008006" key="5">
    <source>
        <dbReference type="Google" id="ProtNLM"/>
    </source>
</evidence>
<reference evidence="4" key="1">
    <citation type="journal article" date="2019" name="Int. J. Syst. Evol. Microbiol.">
        <title>The Global Catalogue of Microorganisms (GCM) 10K type strain sequencing project: providing services to taxonomists for standard genome sequencing and annotation.</title>
        <authorList>
            <consortium name="The Broad Institute Genomics Platform"/>
            <consortium name="The Broad Institute Genome Sequencing Center for Infectious Disease"/>
            <person name="Wu L."/>
            <person name="Ma J."/>
        </authorList>
    </citation>
    <scope>NUCLEOTIDE SEQUENCE [LARGE SCALE GENOMIC DNA]</scope>
    <source>
        <strain evidence="4">CECT 8531</strain>
    </source>
</reference>
<evidence type="ECO:0000256" key="1">
    <source>
        <dbReference type="SAM" id="MobiDB-lite"/>
    </source>
</evidence>
<sequence>MHNRTSSKKILITLLGSAAFMLPQAALAQQLAPEWSPLDDSGPVYGSAGSDEVPAAEEEKSSRRSGARKGPRVDVTPYLEVQQVALTSFRDGSNDVLTYTTVAAGVDASISTRRAEAQVNVRYERLIAYDNGVDDQNLVSGLARGSVLVAPGLSLEAGAIATRSRIDGRGASPTNLVGNPDNVSQVYSVYAGPTFATNVGGLSVNAAYRAGYTKFESKDVDLPPGQEPFSTFDDSVSHLATASVGMQPGELPIGWAISGAYEREDAGQLDNRYEGKYVRGDVTVPVAAGLAVIGGIGYEDIEISERDALRDAAGDPVVDDNGRFVTDPASPRLVAYQEDGLIWDVGLAWRPSSRTSVSAYYGQRYGGDTFGANLTYQPNNNFAVNVAVYDQVTGFGSLLNDSLAALPTSFRVARNPLSGDIGGCAFGGAGGFCFNDALQSANSASFRNRGVTAALASNLSGWDVGVAAGYSNRRYLASAVGARAELSGLVDENYFALASLGRNIDERSRFDTSVYATYFDPGFTGAPDVLGLGANAAYYREIVRGLSATAAVGLDSFRQEDFDSDLTASALLGLRYSF</sequence>
<organism evidence="3 4">
    <name type="scientific">Sphingorhabdus arenilitoris</name>
    <dbReference type="NCBI Taxonomy" id="1490041"/>
    <lineage>
        <taxon>Bacteria</taxon>
        <taxon>Pseudomonadati</taxon>
        <taxon>Pseudomonadota</taxon>
        <taxon>Alphaproteobacteria</taxon>
        <taxon>Sphingomonadales</taxon>
        <taxon>Sphingomonadaceae</taxon>
        <taxon>Sphingorhabdus</taxon>
    </lineage>
</organism>
<dbReference type="Proteomes" id="UP001595887">
    <property type="component" value="Unassembled WGS sequence"/>
</dbReference>
<dbReference type="RefSeq" id="WP_381421746.1">
    <property type="nucleotide sequence ID" value="NZ_JBHSDH010000013.1"/>
</dbReference>